<feature type="domain" description="Peptidase A1" evidence="9">
    <location>
        <begin position="75"/>
        <end position="462"/>
    </location>
</feature>
<dbReference type="PRINTS" id="PR00792">
    <property type="entry name" value="PEPSIN"/>
</dbReference>
<keyword evidence="7" id="KW-0812">Transmembrane</keyword>
<evidence type="ECO:0000313" key="10">
    <source>
        <dbReference type="EMBL" id="BBH06829.1"/>
    </source>
</evidence>
<accession>A0A4Y1RRA6</accession>
<dbReference type="Gene3D" id="2.40.70.10">
    <property type="entry name" value="Acid Proteases"/>
    <property type="match status" value="2"/>
</dbReference>
<evidence type="ECO:0000256" key="2">
    <source>
        <dbReference type="ARBA" id="ARBA00022670"/>
    </source>
</evidence>
<feature type="chain" id="PRO_5021270964" evidence="8">
    <location>
        <begin position="20"/>
        <end position="564"/>
    </location>
</feature>
<evidence type="ECO:0000256" key="8">
    <source>
        <dbReference type="SAM" id="SignalP"/>
    </source>
</evidence>
<feature type="non-terminal residue" evidence="10">
    <location>
        <position position="1"/>
    </location>
</feature>
<feature type="transmembrane region" description="Helical" evidence="7">
    <location>
        <begin position="113"/>
        <end position="133"/>
    </location>
</feature>
<evidence type="ECO:0000256" key="5">
    <source>
        <dbReference type="ARBA" id="ARBA00023180"/>
    </source>
</evidence>
<dbReference type="GO" id="GO:0004190">
    <property type="term" value="F:aspartic-type endopeptidase activity"/>
    <property type="evidence" value="ECO:0007669"/>
    <property type="project" value="UniProtKB-KW"/>
</dbReference>
<keyword evidence="3" id="KW-0064">Aspartyl protease</keyword>
<evidence type="ECO:0000256" key="3">
    <source>
        <dbReference type="ARBA" id="ARBA00022750"/>
    </source>
</evidence>
<keyword evidence="7" id="KW-1133">Transmembrane helix</keyword>
<keyword evidence="4" id="KW-0378">Hydrolase</keyword>
<dbReference type="PROSITE" id="PS51767">
    <property type="entry name" value="PEPTIDASE_A1"/>
    <property type="match status" value="1"/>
</dbReference>
<comment type="similarity">
    <text evidence="1">Belongs to the peptidase A1 family.</text>
</comment>
<protein>
    <submittedName>
        <fullName evidence="10">Eukaryotic aspartyl protease family protein</fullName>
    </submittedName>
</protein>
<reference evidence="10" key="1">
    <citation type="journal article" date="2019" name="Science">
        <title>Mutation of a bHLH transcription factor allowed almond domestication.</title>
        <authorList>
            <person name="Sanchez-Perez R."/>
            <person name="Pavan S."/>
            <person name="Mazzeo R."/>
            <person name="Moldovan C."/>
            <person name="Aiese Cigliano R."/>
            <person name="Del Cueto J."/>
            <person name="Ricciardi F."/>
            <person name="Lotti C."/>
            <person name="Ricciardi L."/>
            <person name="Dicenta F."/>
            <person name="Lopez-Marques R.L."/>
            <person name="Lindberg Moller B."/>
        </authorList>
    </citation>
    <scope>NUCLEOTIDE SEQUENCE</scope>
</reference>
<dbReference type="CDD" id="cd05476">
    <property type="entry name" value="pepsin_A_like_plant"/>
    <property type="match status" value="1"/>
</dbReference>
<gene>
    <name evidence="10" type="ORF">Prudu_018582</name>
</gene>
<feature type="signal peptide" evidence="8">
    <location>
        <begin position="1"/>
        <end position="19"/>
    </location>
</feature>
<evidence type="ECO:0000256" key="6">
    <source>
        <dbReference type="PIRSR" id="PIRSR601461-1"/>
    </source>
</evidence>
<dbReference type="InterPro" id="IPR034161">
    <property type="entry name" value="Pepsin-like_plant"/>
</dbReference>
<dbReference type="PANTHER" id="PTHR13683">
    <property type="entry name" value="ASPARTYL PROTEASES"/>
    <property type="match status" value="1"/>
</dbReference>
<dbReference type="Pfam" id="PF14543">
    <property type="entry name" value="TAXi_N"/>
    <property type="match status" value="2"/>
</dbReference>
<proteinExistence type="inferred from homology"/>
<dbReference type="EMBL" id="AP019302">
    <property type="protein sequence ID" value="BBH06829.1"/>
    <property type="molecule type" value="Genomic_DNA"/>
</dbReference>
<feature type="active site" evidence="6">
    <location>
        <position position="350"/>
    </location>
</feature>
<keyword evidence="7" id="KW-0472">Membrane</keyword>
<dbReference type="InterPro" id="IPR033121">
    <property type="entry name" value="PEPTIDASE_A1"/>
</dbReference>
<evidence type="ECO:0000256" key="4">
    <source>
        <dbReference type="ARBA" id="ARBA00022801"/>
    </source>
</evidence>
<name>A0A4Y1RRA6_PRUDU</name>
<dbReference type="GO" id="GO:0006508">
    <property type="term" value="P:proteolysis"/>
    <property type="evidence" value="ECO:0007669"/>
    <property type="project" value="UniProtKB-KW"/>
</dbReference>
<keyword evidence="2 10" id="KW-0645">Protease</keyword>
<dbReference type="AlphaFoldDB" id="A0A4Y1RRA6"/>
<evidence type="ECO:0000259" key="9">
    <source>
        <dbReference type="PROSITE" id="PS51767"/>
    </source>
</evidence>
<dbReference type="PANTHER" id="PTHR13683:SF768">
    <property type="entry name" value="EUKARYOTIC ASPARTYL PROTEASE FAMILY PROTEIN"/>
    <property type="match status" value="1"/>
</dbReference>
<dbReference type="InterPro" id="IPR001461">
    <property type="entry name" value="Aspartic_peptidase_A1"/>
</dbReference>
<evidence type="ECO:0000256" key="1">
    <source>
        <dbReference type="ARBA" id="ARBA00007447"/>
    </source>
</evidence>
<organism evidence="10">
    <name type="scientific">Prunus dulcis</name>
    <name type="common">Almond</name>
    <name type="synonym">Amygdalus dulcis</name>
    <dbReference type="NCBI Taxonomy" id="3755"/>
    <lineage>
        <taxon>Eukaryota</taxon>
        <taxon>Viridiplantae</taxon>
        <taxon>Streptophyta</taxon>
        <taxon>Embryophyta</taxon>
        <taxon>Tracheophyta</taxon>
        <taxon>Spermatophyta</taxon>
        <taxon>Magnoliopsida</taxon>
        <taxon>eudicotyledons</taxon>
        <taxon>Gunneridae</taxon>
        <taxon>Pentapetalae</taxon>
        <taxon>rosids</taxon>
        <taxon>fabids</taxon>
        <taxon>Rosales</taxon>
        <taxon>Rosaceae</taxon>
        <taxon>Amygdaloideae</taxon>
        <taxon>Amygdaleae</taxon>
        <taxon>Prunus</taxon>
    </lineage>
</organism>
<evidence type="ECO:0000256" key="7">
    <source>
        <dbReference type="SAM" id="Phobius"/>
    </source>
</evidence>
<dbReference type="InterPro" id="IPR032861">
    <property type="entry name" value="TAXi_N"/>
</dbReference>
<dbReference type="SUPFAM" id="SSF50630">
    <property type="entry name" value="Acid proteases"/>
    <property type="match status" value="1"/>
</dbReference>
<keyword evidence="8" id="KW-0732">Signal</keyword>
<feature type="active site" evidence="6">
    <location>
        <position position="93"/>
    </location>
</feature>
<sequence length="564" mass="61560">VAVLGGILLFFAFVLNVSGNLVFSVNHKFKGRDKQVSLSALKEHDARRHGRLLAADAAVDLQLGGSGHPSEAGLYFAKIGIGSPPKDFHVQVDTGSDLLWVNCEACENCPTKSNLGVCAFTLFLLLFLFLFILHVIVSRSSRKQFLCLVIIILLQFKLSVYDTKSSSTSNKVTCDQEFCTSTLNGRLPSCKPNMLCNYNIAYGDGSATSGYYVKDNIQLDKVTGNHQTTSTNGTVIFGCGAKQSGNLGKSPAAVDGILGFGQANASIISQLASSGKVKRQFSHCLDNVKGGGIYAIGEVVEPKVKNTTPLLPNMPHYTVSMKTIEVGGDAIELTTDIFGLFGDRKSAVIDSGTTLAYLTPEIFARQSGLKLHTVEEQFTCFEYTGKVDDGFPIVKFGFKGSASLTVYPHDYLFQLRDNVWCSGWQSNSMKSKDGKSVTLLGDLVLSNKLVLYDLENQAIGWTDYNCTSSIKLKDDKSGQVYSVGAHNLYSASSRIMGTLLTFLVHNGNVGFTRLSSKAEQQNRRVPETEQFGIHLFGNRHPFERTENQKQMVQSINVSIAYQQT</sequence>
<dbReference type="InterPro" id="IPR021109">
    <property type="entry name" value="Peptidase_aspartic_dom_sf"/>
</dbReference>
<dbReference type="InterPro" id="IPR032799">
    <property type="entry name" value="TAXi_C"/>
</dbReference>
<dbReference type="Pfam" id="PF14541">
    <property type="entry name" value="TAXi_C"/>
    <property type="match status" value="1"/>
</dbReference>
<keyword evidence="5" id="KW-0325">Glycoprotein</keyword>